<evidence type="ECO:0000313" key="2">
    <source>
        <dbReference type="EMBL" id="SDR95572.1"/>
    </source>
</evidence>
<reference evidence="2 3" key="1">
    <citation type="submission" date="2016-10" db="EMBL/GenBank/DDBJ databases">
        <authorList>
            <person name="de Groot N.N."/>
        </authorList>
    </citation>
    <scope>NUCLEOTIDE SEQUENCE [LARGE SCALE GENOMIC DNA]</scope>
    <source>
        <strain evidence="2 3">DSM 21800</strain>
    </source>
</reference>
<sequence length="166" mass="17832">MADTGNDPRERTSIPNRASVPDMTRAQLVTLAMSGIFLLVGVLGFIPGITSNYGRLAFASHHSGALLLGLFQVSVLHNLVHLIFGLFGLGAVRHHHRAWRYLLLGGCVYFALAGYGLIVKLASTANVIPVNAADNWLHLGLATIMIISGLVTRRVPAEPPRETSAE</sequence>
<dbReference type="Pfam" id="PF14325">
    <property type="entry name" value="DUF4383"/>
    <property type="match status" value="1"/>
</dbReference>
<keyword evidence="1" id="KW-0472">Membrane</keyword>
<name>A0A1H1N9A3_9ACTN</name>
<organism evidence="2 3">
    <name type="scientific">Microlunatus soli</name>
    <dbReference type="NCBI Taxonomy" id="630515"/>
    <lineage>
        <taxon>Bacteria</taxon>
        <taxon>Bacillati</taxon>
        <taxon>Actinomycetota</taxon>
        <taxon>Actinomycetes</taxon>
        <taxon>Propionibacteriales</taxon>
        <taxon>Propionibacteriaceae</taxon>
        <taxon>Microlunatus</taxon>
    </lineage>
</organism>
<dbReference type="Proteomes" id="UP000199103">
    <property type="component" value="Chromosome I"/>
</dbReference>
<dbReference type="AlphaFoldDB" id="A0A1H1N9A3"/>
<proteinExistence type="predicted"/>
<feature type="transmembrane region" description="Helical" evidence="1">
    <location>
        <begin position="135"/>
        <end position="152"/>
    </location>
</feature>
<gene>
    <name evidence="2" type="ORF">SAMN04489812_0434</name>
</gene>
<keyword evidence="3" id="KW-1185">Reference proteome</keyword>
<feature type="transmembrane region" description="Helical" evidence="1">
    <location>
        <begin position="26"/>
        <end position="46"/>
    </location>
</feature>
<evidence type="ECO:0000256" key="1">
    <source>
        <dbReference type="SAM" id="Phobius"/>
    </source>
</evidence>
<evidence type="ECO:0008006" key="4">
    <source>
        <dbReference type="Google" id="ProtNLM"/>
    </source>
</evidence>
<dbReference type="EMBL" id="LT629772">
    <property type="protein sequence ID" value="SDR95572.1"/>
    <property type="molecule type" value="Genomic_DNA"/>
</dbReference>
<dbReference type="RefSeq" id="WP_231920140.1">
    <property type="nucleotide sequence ID" value="NZ_LT629772.1"/>
</dbReference>
<protein>
    <recommendedName>
        <fullName evidence="4">DUF4383 domain-containing protein</fullName>
    </recommendedName>
</protein>
<feature type="transmembrane region" description="Helical" evidence="1">
    <location>
        <begin position="101"/>
        <end position="123"/>
    </location>
</feature>
<keyword evidence="1" id="KW-0812">Transmembrane</keyword>
<evidence type="ECO:0000313" key="3">
    <source>
        <dbReference type="Proteomes" id="UP000199103"/>
    </source>
</evidence>
<dbReference type="STRING" id="630515.SAMN04489812_0434"/>
<keyword evidence="1" id="KW-1133">Transmembrane helix</keyword>
<accession>A0A1H1N9A3</accession>
<feature type="transmembrane region" description="Helical" evidence="1">
    <location>
        <begin position="66"/>
        <end position="89"/>
    </location>
</feature>